<feature type="domain" description="SET" evidence="1">
    <location>
        <begin position="9"/>
        <end position="217"/>
    </location>
</feature>
<dbReference type="OrthoDB" id="265717at2759"/>
<dbReference type="SUPFAM" id="SSF82199">
    <property type="entry name" value="SET domain"/>
    <property type="match status" value="1"/>
</dbReference>
<dbReference type="InterPro" id="IPR046341">
    <property type="entry name" value="SET_dom_sf"/>
</dbReference>
<protein>
    <recommendedName>
        <fullName evidence="1">SET domain-containing protein</fullName>
    </recommendedName>
</protein>
<dbReference type="AlphaFoldDB" id="A0A9P1BPL0"/>
<proteinExistence type="predicted"/>
<dbReference type="EMBL" id="CAMXCT010000321">
    <property type="protein sequence ID" value="CAI3977114.1"/>
    <property type="molecule type" value="Genomic_DNA"/>
</dbReference>
<evidence type="ECO:0000259" key="1">
    <source>
        <dbReference type="PROSITE" id="PS50280"/>
    </source>
</evidence>
<dbReference type="CDD" id="cd20071">
    <property type="entry name" value="SET_SMYD"/>
    <property type="match status" value="1"/>
</dbReference>
<dbReference type="EMBL" id="CAMXCT020000321">
    <property type="protein sequence ID" value="CAL1130489.1"/>
    <property type="molecule type" value="Genomic_DNA"/>
</dbReference>
<evidence type="ECO:0000313" key="4">
    <source>
        <dbReference type="Proteomes" id="UP001152797"/>
    </source>
</evidence>
<dbReference type="PROSITE" id="PS50280">
    <property type="entry name" value="SET"/>
    <property type="match status" value="1"/>
</dbReference>
<evidence type="ECO:0000313" key="3">
    <source>
        <dbReference type="EMBL" id="CAL1130489.1"/>
    </source>
</evidence>
<dbReference type="Pfam" id="PF00856">
    <property type="entry name" value="SET"/>
    <property type="match status" value="1"/>
</dbReference>
<accession>A0A9P1BPL0</accession>
<reference evidence="2" key="1">
    <citation type="submission" date="2022-10" db="EMBL/GenBank/DDBJ databases">
        <authorList>
            <person name="Chen Y."/>
            <person name="Dougan E. K."/>
            <person name="Chan C."/>
            <person name="Rhodes N."/>
            <person name="Thang M."/>
        </authorList>
    </citation>
    <scope>NUCLEOTIDE SEQUENCE</scope>
</reference>
<evidence type="ECO:0000313" key="2">
    <source>
        <dbReference type="EMBL" id="CAI3977114.1"/>
    </source>
</evidence>
<comment type="caution">
    <text evidence="2">The sequence shown here is derived from an EMBL/GenBank/DDBJ whole genome shotgun (WGS) entry which is preliminary data.</text>
</comment>
<reference evidence="3" key="2">
    <citation type="submission" date="2024-04" db="EMBL/GenBank/DDBJ databases">
        <authorList>
            <person name="Chen Y."/>
            <person name="Shah S."/>
            <person name="Dougan E. K."/>
            <person name="Thang M."/>
            <person name="Chan C."/>
        </authorList>
    </citation>
    <scope>NUCLEOTIDE SEQUENCE [LARGE SCALE GENOMIC DNA]</scope>
</reference>
<name>A0A9P1BPL0_9DINO</name>
<dbReference type="Gene3D" id="2.170.270.10">
    <property type="entry name" value="SET domain"/>
    <property type="match status" value="1"/>
</dbReference>
<dbReference type="EMBL" id="CAMXCT030000321">
    <property type="protein sequence ID" value="CAL4764426.1"/>
    <property type="molecule type" value="Genomic_DNA"/>
</dbReference>
<keyword evidence="4" id="KW-1185">Reference proteome</keyword>
<dbReference type="InterPro" id="IPR001214">
    <property type="entry name" value="SET_dom"/>
</dbReference>
<gene>
    <name evidence="2" type="ORF">C1SCF055_LOCUS5283</name>
</gene>
<dbReference type="PANTHER" id="PTHR12197">
    <property type="entry name" value="HISTONE-LYSINE N-METHYLTRANSFERASE SMYD"/>
    <property type="match status" value="1"/>
</dbReference>
<dbReference type="Proteomes" id="UP001152797">
    <property type="component" value="Unassembled WGS sequence"/>
</dbReference>
<organism evidence="2">
    <name type="scientific">Cladocopium goreaui</name>
    <dbReference type="NCBI Taxonomy" id="2562237"/>
    <lineage>
        <taxon>Eukaryota</taxon>
        <taxon>Sar</taxon>
        <taxon>Alveolata</taxon>
        <taxon>Dinophyceae</taxon>
        <taxon>Suessiales</taxon>
        <taxon>Symbiodiniaceae</taxon>
        <taxon>Cladocopium</taxon>
    </lineage>
</organism>
<dbReference type="InterPro" id="IPR050869">
    <property type="entry name" value="H3K4_H4K5_MeTrfase"/>
</dbReference>
<sequence length="261" mass="28716">MQQCMLGESKVSIHKDVKKGVCLRASVNVKAGDVLLREVPLLSTPTASEKLKKSIDEFCRIIEGEDRLLILLSRRYIPPLCAFADAPAQLREAVLSLQSDFAVSDSKIAKAARRLAIMFHRSGLFSTSGGLVKVSVSKEHISLVLNLLIINSADTLPDGSEAVFYMGAMLEHSCSPNARFCIRSWEQDAAPAKQLWIGEWQATKNIASGEPVTTSYLEPELLERPARERGHVLLARMGFNCACDSCSQELRPPSIDLSEMD</sequence>